<protein>
    <submittedName>
        <fullName evidence="7">Dioxygenase</fullName>
    </submittedName>
</protein>
<dbReference type="PATRIC" id="fig|908627.4.peg.8941"/>
<gene>
    <name evidence="7" type="ORF">EOS_39935</name>
</gene>
<keyword evidence="4" id="KW-0862">Zinc</keyword>
<comment type="caution">
    <text evidence="7">The sequence shown here is derived from an EMBL/GenBank/DDBJ whole genome shotgun (WGS) entry which is preliminary data.</text>
</comment>
<name>A0A0J1FLU5_9BURK</name>
<evidence type="ECO:0000256" key="3">
    <source>
        <dbReference type="ARBA" id="ARBA00022723"/>
    </source>
</evidence>
<dbReference type="PIRSF" id="PIRSF006157">
    <property type="entry name" value="Doxgns_DODA"/>
    <property type="match status" value="1"/>
</dbReference>
<keyword evidence="7" id="KW-0223">Dioxygenase</keyword>
<evidence type="ECO:0000256" key="4">
    <source>
        <dbReference type="ARBA" id="ARBA00022833"/>
    </source>
</evidence>
<comment type="similarity">
    <text evidence="2">Belongs to the DODA-type extradiol aromatic ring-opening dioxygenase family.</text>
</comment>
<dbReference type="CDD" id="cd07363">
    <property type="entry name" value="45_DOPA_Dioxygenase"/>
    <property type="match status" value="1"/>
</dbReference>
<dbReference type="EMBL" id="AEJF01000245">
    <property type="protein sequence ID" value="KLU20688.1"/>
    <property type="molecule type" value="Genomic_DNA"/>
</dbReference>
<keyword evidence="8" id="KW-1185">Reference proteome</keyword>
<proteinExistence type="inferred from homology"/>
<organism evidence="7 8">
    <name type="scientific">Caballeronia mineralivorans PML1(12)</name>
    <dbReference type="NCBI Taxonomy" id="908627"/>
    <lineage>
        <taxon>Bacteria</taxon>
        <taxon>Pseudomonadati</taxon>
        <taxon>Pseudomonadota</taxon>
        <taxon>Betaproteobacteria</taxon>
        <taxon>Burkholderiales</taxon>
        <taxon>Burkholderiaceae</taxon>
        <taxon>Caballeronia</taxon>
    </lineage>
</organism>
<dbReference type="RefSeq" id="WP_047897758.1">
    <property type="nucleotide sequence ID" value="NZ_AEJF01000245.1"/>
</dbReference>
<evidence type="ECO:0000313" key="8">
    <source>
        <dbReference type="Proteomes" id="UP000035963"/>
    </source>
</evidence>
<dbReference type="NCBIfam" id="NF007914">
    <property type="entry name" value="PRK10628.1"/>
    <property type="match status" value="1"/>
</dbReference>
<dbReference type="PANTHER" id="PTHR30096">
    <property type="entry name" value="4,5-DOPA DIOXYGENASE EXTRADIOL-LIKE PROTEIN"/>
    <property type="match status" value="1"/>
</dbReference>
<dbReference type="GO" id="GO:0016702">
    <property type="term" value="F:oxidoreductase activity, acting on single donors with incorporation of molecular oxygen, incorporation of two atoms of oxygen"/>
    <property type="evidence" value="ECO:0007669"/>
    <property type="project" value="UniProtKB-ARBA"/>
</dbReference>
<evidence type="ECO:0000256" key="2">
    <source>
        <dbReference type="ARBA" id="ARBA00007581"/>
    </source>
</evidence>
<evidence type="ECO:0000256" key="5">
    <source>
        <dbReference type="ARBA" id="ARBA00023002"/>
    </source>
</evidence>
<keyword evidence="5" id="KW-0560">Oxidoreductase</keyword>
<dbReference type="PANTHER" id="PTHR30096:SF0">
    <property type="entry name" value="4,5-DOPA DIOXYGENASE EXTRADIOL-LIKE PROTEIN"/>
    <property type="match status" value="1"/>
</dbReference>
<reference evidence="7 8" key="1">
    <citation type="journal article" date="2015" name="Genome Announc.">
        <title>Draft Genome Sequence of Burkholderia sp. Strain PML1(12), an Ectomycorrhizosphere-Inhabiting Bacterium with Effective Mineral-Weathering Ability.</title>
        <authorList>
            <person name="Uroz S."/>
            <person name="Oger P."/>
        </authorList>
    </citation>
    <scope>NUCLEOTIDE SEQUENCE [LARGE SCALE GENOMIC DNA]</scope>
    <source>
        <strain evidence="8">PML1(12)</strain>
    </source>
</reference>
<dbReference type="Proteomes" id="UP000035963">
    <property type="component" value="Unassembled WGS sequence"/>
</dbReference>
<dbReference type="InterPro" id="IPR014436">
    <property type="entry name" value="Extradiol_dOase_DODA"/>
</dbReference>
<dbReference type="Gene3D" id="3.40.830.10">
    <property type="entry name" value="LigB-like"/>
    <property type="match status" value="1"/>
</dbReference>
<evidence type="ECO:0000313" key="7">
    <source>
        <dbReference type="EMBL" id="KLU20688.1"/>
    </source>
</evidence>
<accession>A0A0J1FLU5</accession>
<dbReference type="GO" id="GO:0008198">
    <property type="term" value="F:ferrous iron binding"/>
    <property type="evidence" value="ECO:0007669"/>
    <property type="project" value="InterPro"/>
</dbReference>
<feature type="domain" description="Extradiol ring-cleavage dioxygenase class III enzyme subunit B" evidence="6">
    <location>
        <begin position="38"/>
        <end position="252"/>
    </location>
</feature>
<dbReference type="GO" id="GO:0008270">
    <property type="term" value="F:zinc ion binding"/>
    <property type="evidence" value="ECO:0007669"/>
    <property type="project" value="InterPro"/>
</dbReference>
<dbReference type="AlphaFoldDB" id="A0A0J1FLU5"/>
<dbReference type="Pfam" id="PF02900">
    <property type="entry name" value="LigB"/>
    <property type="match status" value="1"/>
</dbReference>
<sequence length="273" mass="29910">MPSESSARMPVMFFGHGSPMNAIDDNRATQAWKAMGEAAGTPRAILMISAHWMTRGTAVTAMHKPRTIHDFGAFPKALFDQRYPAPGDPELAKRVAELLLPTPVALDGNWGFDHGTWSVLVKAFPRADIPVVQLSMNRAGNARFHYELGRALRPLRDEGILIAASGNVVHNLPAMDWGSPTIGFDWAQRFHDHVLKAIIDDEPDQVIDYQRAGEAAARSIPTPEHYWPFLYALGARHADDPVKVETNFLEYGSLSMLSFILGGSAGVSTPALT</sequence>
<dbReference type="SUPFAM" id="SSF53213">
    <property type="entry name" value="LigB-like"/>
    <property type="match status" value="1"/>
</dbReference>
<evidence type="ECO:0000259" key="6">
    <source>
        <dbReference type="Pfam" id="PF02900"/>
    </source>
</evidence>
<evidence type="ECO:0000256" key="1">
    <source>
        <dbReference type="ARBA" id="ARBA00001947"/>
    </source>
</evidence>
<dbReference type="InterPro" id="IPR004183">
    <property type="entry name" value="Xdiol_dOase_suB"/>
</dbReference>
<keyword evidence="3" id="KW-0479">Metal-binding</keyword>
<comment type="cofactor">
    <cofactor evidence="1">
        <name>Zn(2+)</name>
        <dbReference type="ChEBI" id="CHEBI:29105"/>
    </cofactor>
</comment>